<evidence type="ECO:0000256" key="1">
    <source>
        <dbReference type="SAM" id="SignalP"/>
    </source>
</evidence>
<reference evidence="3" key="1">
    <citation type="submission" date="2013-03" db="EMBL/GenBank/DDBJ databases">
        <title>The Genome Sequence of Anopheles dirus WRAIR2.</title>
        <authorList>
            <consortium name="The Broad Institute Genomics Platform"/>
            <person name="Neafsey D.E."/>
            <person name="Walton C."/>
            <person name="Walker B."/>
            <person name="Young S.K."/>
            <person name="Zeng Q."/>
            <person name="Gargeya S."/>
            <person name="Fitzgerald M."/>
            <person name="Haas B."/>
            <person name="Abouelleil A."/>
            <person name="Allen A.W."/>
            <person name="Alvarado L."/>
            <person name="Arachchi H.M."/>
            <person name="Berlin A.M."/>
            <person name="Chapman S.B."/>
            <person name="Gainer-Dewar J."/>
            <person name="Goldberg J."/>
            <person name="Griggs A."/>
            <person name="Gujja S."/>
            <person name="Hansen M."/>
            <person name="Howarth C."/>
            <person name="Imamovic A."/>
            <person name="Ireland A."/>
            <person name="Larimer J."/>
            <person name="McCowan C."/>
            <person name="Murphy C."/>
            <person name="Pearson M."/>
            <person name="Poon T.W."/>
            <person name="Priest M."/>
            <person name="Roberts A."/>
            <person name="Saif S."/>
            <person name="Shea T."/>
            <person name="Sisk P."/>
            <person name="Sykes S."/>
            <person name="Wortman J."/>
            <person name="Nusbaum C."/>
            <person name="Birren B."/>
        </authorList>
    </citation>
    <scope>NUCLEOTIDE SEQUENCE [LARGE SCALE GENOMIC DNA]</scope>
    <source>
        <strain evidence="3">WRAIR2</strain>
    </source>
</reference>
<keyword evidence="3" id="KW-1185">Reference proteome</keyword>
<organism evidence="2 3">
    <name type="scientific">Anopheles dirus</name>
    <dbReference type="NCBI Taxonomy" id="7168"/>
    <lineage>
        <taxon>Eukaryota</taxon>
        <taxon>Metazoa</taxon>
        <taxon>Ecdysozoa</taxon>
        <taxon>Arthropoda</taxon>
        <taxon>Hexapoda</taxon>
        <taxon>Insecta</taxon>
        <taxon>Pterygota</taxon>
        <taxon>Neoptera</taxon>
        <taxon>Endopterygota</taxon>
        <taxon>Diptera</taxon>
        <taxon>Nematocera</taxon>
        <taxon>Culicoidea</taxon>
        <taxon>Culicidae</taxon>
        <taxon>Anophelinae</taxon>
        <taxon>Anopheles</taxon>
    </lineage>
</organism>
<sequence length="130" mass="14616">MFPSFVLLVGVILPASVLSAPTVHFEDQFVDISDSARYDSDRLATEATPLQPKPHIVEPTWITVTMPPLSYNPSVHAQQPPVMTPYVAYIPVPPQHQPLPMPWPSYYPNMPVLPPYPSNHLCNQRPQNSY</sequence>
<feature type="chain" id="PRO_5008130256" description="VM domain-containing protein" evidence="1">
    <location>
        <begin position="20"/>
        <end position="130"/>
    </location>
</feature>
<keyword evidence="1" id="KW-0732">Signal</keyword>
<feature type="signal peptide" evidence="1">
    <location>
        <begin position="1"/>
        <end position="19"/>
    </location>
</feature>
<accession>A0A182NRI7</accession>
<proteinExistence type="predicted"/>
<evidence type="ECO:0000313" key="2">
    <source>
        <dbReference type="EnsemblMetazoa" id="ADIR010277-PA"/>
    </source>
</evidence>
<dbReference type="VEuPathDB" id="VectorBase:ADIR010277"/>
<dbReference type="Proteomes" id="UP000075884">
    <property type="component" value="Unassembled WGS sequence"/>
</dbReference>
<protein>
    <recommendedName>
        <fullName evidence="4">VM domain-containing protein</fullName>
    </recommendedName>
</protein>
<reference evidence="2" key="2">
    <citation type="submission" date="2020-05" db="UniProtKB">
        <authorList>
            <consortium name="EnsemblMetazoa"/>
        </authorList>
    </citation>
    <scope>IDENTIFICATION</scope>
    <source>
        <strain evidence="2">WRAIR2</strain>
    </source>
</reference>
<evidence type="ECO:0008006" key="4">
    <source>
        <dbReference type="Google" id="ProtNLM"/>
    </source>
</evidence>
<dbReference type="EnsemblMetazoa" id="ADIR010277-RA">
    <property type="protein sequence ID" value="ADIR010277-PA"/>
    <property type="gene ID" value="ADIR010277"/>
</dbReference>
<evidence type="ECO:0000313" key="3">
    <source>
        <dbReference type="Proteomes" id="UP000075884"/>
    </source>
</evidence>
<dbReference type="AlphaFoldDB" id="A0A182NRI7"/>
<name>A0A182NRI7_9DIPT</name>